<evidence type="ECO:0000313" key="8">
    <source>
        <dbReference type="Proteomes" id="UP000275772"/>
    </source>
</evidence>
<dbReference type="SMART" id="SM00356">
    <property type="entry name" value="ZnF_C3H1"/>
    <property type="match status" value="2"/>
</dbReference>
<gene>
    <name evidence="7" type="ORF">BLGHR1_14471</name>
</gene>
<feature type="region of interest" description="Disordered" evidence="5">
    <location>
        <begin position="1"/>
        <end position="26"/>
    </location>
</feature>
<feature type="compositionally biased region" description="Polar residues" evidence="5">
    <location>
        <begin position="7"/>
        <end position="22"/>
    </location>
</feature>
<dbReference type="AlphaFoldDB" id="A0A383UUS8"/>
<feature type="region of interest" description="Disordered" evidence="5">
    <location>
        <begin position="472"/>
        <end position="512"/>
    </location>
</feature>
<dbReference type="GO" id="GO:0000209">
    <property type="term" value="P:protein polyubiquitination"/>
    <property type="evidence" value="ECO:0007669"/>
    <property type="project" value="InterPro"/>
</dbReference>
<dbReference type="EMBL" id="UNSH01000056">
    <property type="protein sequence ID" value="SZF03677.1"/>
    <property type="molecule type" value="Genomic_DNA"/>
</dbReference>
<organism evidence="7 8">
    <name type="scientific">Blumeria hordei</name>
    <name type="common">Barley powdery mildew</name>
    <name type="synonym">Blumeria graminis f. sp. hordei</name>
    <dbReference type="NCBI Taxonomy" id="2867405"/>
    <lineage>
        <taxon>Eukaryota</taxon>
        <taxon>Fungi</taxon>
        <taxon>Dikarya</taxon>
        <taxon>Ascomycota</taxon>
        <taxon>Pezizomycotina</taxon>
        <taxon>Leotiomycetes</taxon>
        <taxon>Erysiphales</taxon>
        <taxon>Erysiphaceae</taxon>
        <taxon>Blumeria</taxon>
    </lineage>
</organism>
<dbReference type="Proteomes" id="UP000275772">
    <property type="component" value="Unassembled WGS sequence"/>
</dbReference>
<feature type="compositionally biased region" description="Basic and acidic residues" evidence="5">
    <location>
        <begin position="400"/>
        <end position="409"/>
    </location>
</feature>
<feature type="zinc finger region" description="C3H1-type" evidence="4">
    <location>
        <begin position="78"/>
        <end position="105"/>
    </location>
</feature>
<dbReference type="InterPro" id="IPR036855">
    <property type="entry name" value="Znf_CCCH_sf"/>
</dbReference>
<dbReference type="InterPro" id="IPR000571">
    <property type="entry name" value="Znf_CCCH"/>
</dbReference>
<protein>
    <recommendedName>
        <fullName evidence="6">C3H1-type domain-containing protein</fullName>
    </recommendedName>
</protein>
<reference evidence="7 8" key="1">
    <citation type="submission" date="2017-11" db="EMBL/GenBank/DDBJ databases">
        <authorList>
            <person name="Kracher B."/>
        </authorList>
    </citation>
    <scope>NUCLEOTIDE SEQUENCE [LARGE SCALE GENOMIC DNA]</scope>
    <source>
        <strain evidence="7 8">RACE1</strain>
    </source>
</reference>
<evidence type="ECO:0000256" key="2">
    <source>
        <dbReference type="ARBA" id="ARBA00022771"/>
    </source>
</evidence>
<feature type="compositionally biased region" description="Polar residues" evidence="5">
    <location>
        <begin position="502"/>
        <end position="512"/>
    </location>
</feature>
<keyword evidence="3 4" id="KW-0862">Zinc</keyword>
<dbReference type="PROSITE" id="PS50103">
    <property type="entry name" value="ZF_C3H1"/>
    <property type="match status" value="2"/>
</dbReference>
<proteinExistence type="predicted"/>
<feature type="compositionally biased region" description="Polar residues" evidence="5">
    <location>
        <begin position="367"/>
        <end position="399"/>
    </location>
</feature>
<dbReference type="Pfam" id="PF00642">
    <property type="entry name" value="zf-CCCH"/>
    <property type="match status" value="2"/>
</dbReference>
<feature type="compositionally biased region" description="Polar residues" evidence="5">
    <location>
        <begin position="420"/>
        <end position="430"/>
    </location>
</feature>
<evidence type="ECO:0000256" key="5">
    <source>
        <dbReference type="SAM" id="MobiDB-lite"/>
    </source>
</evidence>
<dbReference type="GO" id="GO:0008270">
    <property type="term" value="F:zinc ion binding"/>
    <property type="evidence" value="ECO:0007669"/>
    <property type="project" value="UniProtKB-KW"/>
</dbReference>
<dbReference type="GO" id="GO:0061630">
    <property type="term" value="F:ubiquitin protein ligase activity"/>
    <property type="evidence" value="ECO:0007669"/>
    <property type="project" value="InterPro"/>
</dbReference>
<evidence type="ECO:0000256" key="4">
    <source>
        <dbReference type="PROSITE-ProRule" id="PRU00723"/>
    </source>
</evidence>
<feature type="domain" description="C3H1-type" evidence="6">
    <location>
        <begin position="78"/>
        <end position="105"/>
    </location>
</feature>
<accession>A0A383UUS8</accession>
<dbReference type="VEuPathDB" id="FungiDB:BLGHR1_14471"/>
<evidence type="ECO:0000259" key="6">
    <source>
        <dbReference type="PROSITE" id="PS50103"/>
    </source>
</evidence>
<feature type="region of interest" description="Disordered" evidence="5">
    <location>
        <begin position="342"/>
        <end position="455"/>
    </location>
</feature>
<dbReference type="PANTHER" id="PTHR11224">
    <property type="entry name" value="MAKORIN-RELATED"/>
    <property type="match status" value="1"/>
</dbReference>
<dbReference type="InterPro" id="IPR045072">
    <property type="entry name" value="MKRN-like"/>
</dbReference>
<feature type="compositionally biased region" description="Basic and acidic residues" evidence="5">
    <location>
        <begin position="350"/>
        <end position="364"/>
    </location>
</feature>
<feature type="zinc finger region" description="C3H1-type" evidence="4">
    <location>
        <begin position="50"/>
        <end position="77"/>
    </location>
</feature>
<dbReference type="PANTHER" id="PTHR11224:SF10">
    <property type="entry name" value="IP09428P-RELATED"/>
    <property type="match status" value="1"/>
</dbReference>
<name>A0A383UUS8_BLUHO</name>
<dbReference type="SUPFAM" id="SSF90229">
    <property type="entry name" value="CCCH zinc finger"/>
    <property type="match status" value="1"/>
</dbReference>
<feature type="compositionally biased region" description="Low complexity" evidence="5">
    <location>
        <begin position="440"/>
        <end position="452"/>
    </location>
</feature>
<evidence type="ECO:0000256" key="1">
    <source>
        <dbReference type="ARBA" id="ARBA00022723"/>
    </source>
</evidence>
<evidence type="ECO:0000256" key="3">
    <source>
        <dbReference type="ARBA" id="ARBA00022833"/>
    </source>
</evidence>
<feature type="compositionally biased region" description="Low complexity" evidence="5">
    <location>
        <begin position="485"/>
        <end position="501"/>
    </location>
</feature>
<sequence>MPAEFRQASTGSLNIPPTTSINGGPPLPTVAGAAILGRFDGPRSPPGRQNTSHVPCKFFRAGACQAGNSCPFSHDPASTTDNICKYFAKGNCKFGPKCANIHVLPDGRRISYTKSLGTSHLNLGTRLNNDHFQPQKPGSAISTSFLRTSSVPPPPYGQHFHTLRDDNFLANRPAGIDIAVPNVDSSFLPTPTINGDEDLNRFSLRLSPGTCKINSALDATLPSSFDGSGASWITRNGPMASSVPAKFSLDTYPDFPGPPDGRSSETLKKLHHSVFGDETRERWNGHTTSPPVSLGEEFLSKRPMQLHRSIKRGSISANVTKAVDRDWEANFTFEEDYLPETLKDLMTPQEKARRGSRNADEEGKFQLSGTGTPNNDVSSKFGSPSNTSPSRWGSLFQRQQQKEDEDRVRVSAFGHVGSPLRNSTLNLNDTSKAKPIARPSATSESSSYLSTSPRHCDVSITSQQLQRTHLSLSDIGGGSDQSPNLARASSSSIGSRSILTGEKQNNGTGSVNGVNMRYTAPIDEEHCEFVFSMEGDETVEKRRNSSGWPTYGRITESPRLTTFGGEGNHNQPTRILNSERLGNMVNR</sequence>
<keyword evidence="1 4" id="KW-0479">Metal-binding</keyword>
<keyword evidence="2 4" id="KW-0863">Zinc-finger</keyword>
<dbReference type="Gene3D" id="4.10.1000.10">
    <property type="entry name" value="Zinc finger, CCCH-type"/>
    <property type="match status" value="1"/>
</dbReference>
<evidence type="ECO:0000313" key="7">
    <source>
        <dbReference type="EMBL" id="SZF03677.1"/>
    </source>
</evidence>
<feature type="domain" description="C3H1-type" evidence="6">
    <location>
        <begin position="50"/>
        <end position="77"/>
    </location>
</feature>